<accession>A0A1I7YHZ0</accession>
<feature type="compositionally biased region" description="Basic and acidic residues" evidence="1">
    <location>
        <begin position="587"/>
        <end position="597"/>
    </location>
</feature>
<feature type="compositionally biased region" description="Basic and acidic residues" evidence="1">
    <location>
        <begin position="468"/>
        <end position="482"/>
    </location>
</feature>
<feature type="compositionally biased region" description="Low complexity" evidence="1">
    <location>
        <begin position="336"/>
        <end position="350"/>
    </location>
</feature>
<dbReference type="Proteomes" id="UP000095287">
    <property type="component" value="Unplaced"/>
</dbReference>
<feature type="region of interest" description="Disordered" evidence="1">
    <location>
        <begin position="447"/>
        <end position="493"/>
    </location>
</feature>
<proteinExistence type="predicted"/>
<feature type="compositionally biased region" description="Basic and acidic residues" evidence="1">
    <location>
        <begin position="382"/>
        <end position="397"/>
    </location>
</feature>
<evidence type="ECO:0000313" key="3">
    <source>
        <dbReference type="WBParaSite" id="L893_g16531.t1"/>
    </source>
</evidence>
<name>A0A1I7YHZ0_9BILA</name>
<dbReference type="WBParaSite" id="L893_g16531.t1">
    <property type="protein sequence ID" value="L893_g16531.t1"/>
    <property type="gene ID" value="L893_g16531"/>
</dbReference>
<sequence>MTSRLLVRGRSPSLDPRNPNHYGRRWPPPRTSSRYALYAYLVPCAYGCRAEEIAMRVWPFIGQLLRDIFWVIVSGSTAAADIRLTRSKMRRFRCIVDAPGSRTCTSAVMGNKTSSHQHPHPAYFPHGSFPDGRGGSFVIPTHHHSMTSLNHVRTTDSGYLTSPGDSGERAKLRHSRMSLNEFVFEHPMHMHPAPVPPVMMGPPPDPKLLKKWHKKQKKLIKKIGMKNLPPHMMHPFPLPPMPPGVRSMSTDNIHMHSPTDGYAELPAISIQSKAKKEKKDFRKSCHYDENGRAADAWPPSVQPRSTVSSAQSNPFTTASLSEYRLRNSTDDSSGIVTSVSSQQPSPTTPSEQPKLHKSPQRKPAPDPPTSVAIPTSPLSSNYRDESRSVGTHYESRSLGRQQGEQPESFEEESLFDEPPVKVTPEALAILERNARMYSAICKETVDGDVSPNRQECTSGKKVRGPESSQERTTEKPAKKRESAYASSTSSVTTSNIRTGEDIDFSWVNDMQNSLDREINQAHNLRRPSPPDCVAVCYFGMDAPVMECISRGVNERMCAKPLHPDEKQTELKQIHSNVRSKAAMFDSEAQKNEKKLLEQRQAAQRYRSRSIPRLTDQQDPYIPRPDYGSNGAAQQILIDTRHPPPPYQHRAFGDPRSEEACSSLTLSPSARRIRRGDISHQITNARLTDQLKPEEVQKRRVYNATEFYKQSARRNSESTWRSSIAY</sequence>
<feature type="compositionally biased region" description="Polar residues" evidence="1">
    <location>
        <begin position="372"/>
        <end position="381"/>
    </location>
</feature>
<keyword evidence="2" id="KW-1185">Reference proteome</keyword>
<evidence type="ECO:0000256" key="1">
    <source>
        <dbReference type="SAM" id="MobiDB-lite"/>
    </source>
</evidence>
<reference evidence="3" key="1">
    <citation type="submission" date="2016-11" db="UniProtKB">
        <authorList>
            <consortium name="WormBaseParasite"/>
        </authorList>
    </citation>
    <scope>IDENTIFICATION</scope>
</reference>
<dbReference type="AlphaFoldDB" id="A0A1I7YHZ0"/>
<feature type="region of interest" description="Disordered" evidence="1">
    <location>
        <begin position="1"/>
        <end position="26"/>
    </location>
</feature>
<feature type="region of interest" description="Disordered" evidence="1">
    <location>
        <begin position="290"/>
        <end position="420"/>
    </location>
</feature>
<feature type="region of interest" description="Disordered" evidence="1">
    <location>
        <begin position="583"/>
        <end position="629"/>
    </location>
</feature>
<protein>
    <submittedName>
        <fullName evidence="3">Response regulatory domain-containing protein</fullName>
    </submittedName>
</protein>
<evidence type="ECO:0000313" key="2">
    <source>
        <dbReference type="Proteomes" id="UP000095287"/>
    </source>
</evidence>
<feature type="compositionally biased region" description="Polar residues" evidence="1">
    <location>
        <begin position="302"/>
        <end position="320"/>
    </location>
</feature>
<organism evidence="2 3">
    <name type="scientific">Steinernema glaseri</name>
    <dbReference type="NCBI Taxonomy" id="37863"/>
    <lineage>
        <taxon>Eukaryota</taxon>
        <taxon>Metazoa</taxon>
        <taxon>Ecdysozoa</taxon>
        <taxon>Nematoda</taxon>
        <taxon>Chromadorea</taxon>
        <taxon>Rhabditida</taxon>
        <taxon>Tylenchina</taxon>
        <taxon>Panagrolaimomorpha</taxon>
        <taxon>Strongyloidoidea</taxon>
        <taxon>Steinernematidae</taxon>
        <taxon>Steinernema</taxon>
    </lineage>
</organism>